<evidence type="ECO:0000256" key="4">
    <source>
        <dbReference type="ARBA" id="ARBA00023004"/>
    </source>
</evidence>
<dbReference type="Pfam" id="PF03171">
    <property type="entry name" value="2OG-FeII_Oxy"/>
    <property type="match status" value="1"/>
</dbReference>
<name>A0A2G5CYY0_AQUCA</name>
<dbReference type="GO" id="GO:0046872">
    <property type="term" value="F:metal ion binding"/>
    <property type="evidence" value="ECO:0007669"/>
    <property type="project" value="UniProtKB-KW"/>
</dbReference>
<keyword evidence="3 5" id="KW-0560">Oxidoreductase</keyword>
<evidence type="ECO:0000256" key="1">
    <source>
        <dbReference type="ARBA" id="ARBA00008056"/>
    </source>
</evidence>
<accession>A0A2G5CYY0</accession>
<keyword evidence="4 5" id="KW-0408">Iron</keyword>
<dbReference type="InterPro" id="IPR044861">
    <property type="entry name" value="IPNS-like_FE2OG_OXY"/>
</dbReference>
<dbReference type="AlphaFoldDB" id="A0A2G5CYY0"/>
<proteinExistence type="inferred from homology"/>
<organism evidence="7 8">
    <name type="scientific">Aquilegia coerulea</name>
    <name type="common">Rocky mountain columbine</name>
    <dbReference type="NCBI Taxonomy" id="218851"/>
    <lineage>
        <taxon>Eukaryota</taxon>
        <taxon>Viridiplantae</taxon>
        <taxon>Streptophyta</taxon>
        <taxon>Embryophyta</taxon>
        <taxon>Tracheophyta</taxon>
        <taxon>Spermatophyta</taxon>
        <taxon>Magnoliopsida</taxon>
        <taxon>Ranunculales</taxon>
        <taxon>Ranunculaceae</taxon>
        <taxon>Thalictroideae</taxon>
        <taxon>Aquilegia</taxon>
    </lineage>
</organism>
<evidence type="ECO:0000313" key="7">
    <source>
        <dbReference type="EMBL" id="PIA36430.1"/>
    </source>
</evidence>
<dbReference type="Gene3D" id="2.60.120.330">
    <property type="entry name" value="B-lactam Antibiotic, Isopenicillin N Synthase, Chain"/>
    <property type="match status" value="1"/>
</dbReference>
<feature type="domain" description="Fe2OG dioxygenase" evidence="6">
    <location>
        <begin position="54"/>
        <end position="159"/>
    </location>
</feature>
<gene>
    <name evidence="7" type="ORF">AQUCO_03400366v1</name>
</gene>
<dbReference type="PANTHER" id="PTHR10209">
    <property type="entry name" value="OXIDOREDUCTASE, 2OG-FE II OXYGENASE FAMILY PROTEIN"/>
    <property type="match status" value="1"/>
</dbReference>
<evidence type="ECO:0000256" key="2">
    <source>
        <dbReference type="ARBA" id="ARBA00022723"/>
    </source>
</evidence>
<dbReference type="InParanoid" id="A0A2G5CYY0"/>
<dbReference type="EMBL" id="KZ305051">
    <property type="protein sequence ID" value="PIA36430.1"/>
    <property type="molecule type" value="Genomic_DNA"/>
</dbReference>
<keyword evidence="8" id="KW-1185">Reference proteome</keyword>
<dbReference type="SUPFAM" id="SSF51197">
    <property type="entry name" value="Clavaminate synthase-like"/>
    <property type="match status" value="1"/>
</dbReference>
<sequence length="208" mass="23568">MLRSDPMNPEELPAACRDITLEYAKHVTVLGDTLFALLAEGLGLKPDHLKQFDCSESVNILCHYYPACPEPELTLGITQHTDIVFLTILLQNHIGGLQVFHKNRWVDVHPISGALIINIADLLQITSNDRLKSVEHRVLANHDGPRISVGCFLTTRFDVEADQLMGPMKELISDDSPPVYRQFSYKEYFDYFYTQGHGGKRGLDRFKL</sequence>
<dbReference type="InterPro" id="IPR005123">
    <property type="entry name" value="Oxoglu/Fe-dep_dioxygenase_dom"/>
</dbReference>
<dbReference type="GO" id="GO:0051213">
    <property type="term" value="F:dioxygenase activity"/>
    <property type="evidence" value="ECO:0007669"/>
    <property type="project" value="UniProtKB-ARBA"/>
</dbReference>
<evidence type="ECO:0000256" key="3">
    <source>
        <dbReference type="ARBA" id="ARBA00023002"/>
    </source>
</evidence>
<protein>
    <recommendedName>
        <fullName evidence="6">Fe2OG dioxygenase domain-containing protein</fullName>
    </recommendedName>
</protein>
<dbReference type="Proteomes" id="UP000230069">
    <property type="component" value="Unassembled WGS sequence"/>
</dbReference>
<evidence type="ECO:0000256" key="5">
    <source>
        <dbReference type="RuleBase" id="RU003682"/>
    </source>
</evidence>
<evidence type="ECO:0000259" key="6">
    <source>
        <dbReference type="PROSITE" id="PS51471"/>
    </source>
</evidence>
<dbReference type="OrthoDB" id="288590at2759"/>
<dbReference type="STRING" id="218851.A0A2G5CYY0"/>
<comment type="similarity">
    <text evidence="1 5">Belongs to the iron/ascorbate-dependent oxidoreductase family.</text>
</comment>
<dbReference type="InterPro" id="IPR027443">
    <property type="entry name" value="IPNS-like_sf"/>
</dbReference>
<dbReference type="PROSITE" id="PS51471">
    <property type="entry name" value="FE2OG_OXY"/>
    <property type="match status" value="1"/>
</dbReference>
<dbReference type="PANTHER" id="PTHR10209:SF884">
    <property type="entry name" value="1-AMINOCYCLOPROPANE-1-CARBOXYLATE OXIDASE HOMOLOG 1-LIKE"/>
    <property type="match status" value="1"/>
</dbReference>
<reference evidence="7 8" key="1">
    <citation type="submission" date="2017-09" db="EMBL/GenBank/DDBJ databases">
        <title>WGS assembly of Aquilegia coerulea Goldsmith.</title>
        <authorList>
            <person name="Hodges S."/>
            <person name="Kramer E."/>
            <person name="Nordborg M."/>
            <person name="Tomkins J."/>
            <person name="Borevitz J."/>
            <person name="Derieg N."/>
            <person name="Yan J."/>
            <person name="Mihaltcheva S."/>
            <person name="Hayes R.D."/>
            <person name="Rokhsar D."/>
        </authorList>
    </citation>
    <scope>NUCLEOTIDE SEQUENCE [LARGE SCALE GENOMIC DNA]</scope>
    <source>
        <strain evidence="8">cv. Goldsmith</strain>
    </source>
</reference>
<evidence type="ECO:0000313" key="8">
    <source>
        <dbReference type="Proteomes" id="UP000230069"/>
    </source>
</evidence>
<keyword evidence="2 5" id="KW-0479">Metal-binding</keyword>